<reference evidence="7 8" key="1">
    <citation type="journal article" date="2009" name="Stand. Genomic Sci.">
        <title>Complete genome sequence of Pirellula staleyi type strain (ATCC 27377).</title>
        <authorList>
            <person name="Clum A."/>
            <person name="Tindall B.J."/>
            <person name="Sikorski J."/>
            <person name="Ivanova N."/>
            <person name="Mavrommatis K."/>
            <person name="Lucas S."/>
            <person name="Glavina del Rio T."/>
            <person name="Nolan M."/>
            <person name="Chen F."/>
            <person name="Tice H."/>
            <person name="Pitluck S."/>
            <person name="Cheng J.F."/>
            <person name="Chertkov O."/>
            <person name="Brettin T."/>
            <person name="Han C."/>
            <person name="Detter J.C."/>
            <person name="Kuske C."/>
            <person name="Bruce D."/>
            <person name="Goodwin L."/>
            <person name="Ovchinikova G."/>
            <person name="Pati A."/>
            <person name="Mikhailova N."/>
            <person name="Chen A."/>
            <person name="Palaniappan K."/>
            <person name="Land M."/>
            <person name="Hauser L."/>
            <person name="Chang Y.J."/>
            <person name="Jeffries C.D."/>
            <person name="Chain P."/>
            <person name="Rohde M."/>
            <person name="Goker M."/>
            <person name="Bristow J."/>
            <person name="Eisen J.A."/>
            <person name="Markowitz V."/>
            <person name="Hugenholtz P."/>
            <person name="Kyrpides N.C."/>
            <person name="Klenk H.P."/>
            <person name="Lapidus A."/>
        </authorList>
    </citation>
    <scope>NUCLEOTIDE SEQUENCE [LARGE SCALE GENOMIC DNA]</scope>
    <source>
        <strain evidence="8">ATCC 27377 / DSM 6068 / ICPB 4128</strain>
    </source>
</reference>
<feature type="domain" description="Cytochrome c" evidence="6">
    <location>
        <begin position="306"/>
        <end position="441"/>
    </location>
</feature>
<dbReference type="InterPro" id="IPR022655">
    <property type="entry name" value="DUF1553"/>
</dbReference>
<evidence type="ECO:0000256" key="5">
    <source>
        <dbReference type="SAM" id="SignalP"/>
    </source>
</evidence>
<dbReference type="PANTHER" id="PTHR35889">
    <property type="entry name" value="CYCLOINULO-OLIGOSACCHARIDE FRUCTANOTRANSFERASE-RELATED"/>
    <property type="match status" value="1"/>
</dbReference>
<keyword evidence="5" id="KW-0732">Signal</keyword>
<dbReference type="GO" id="GO:0020037">
    <property type="term" value="F:heme binding"/>
    <property type="evidence" value="ECO:0007669"/>
    <property type="project" value="InterPro"/>
</dbReference>
<feature type="signal peptide" evidence="5">
    <location>
        <begin position="1"/>
        <end position="27"/>
    </location>
</feature>
<dbReference type="SUPFAM" id="SSF46626">
    <property type="entry name" value="Cytochrome c"/>
    <property type="match status" value="1"/>
</dbReference>
<dbReference type="Pfam" id="PF07587">
    <property type="entry name" value="PSD1"/>
    <property type="match status" value="2"/>
</dbReference>
<dbReference type="GO" id="GO:0009055">
    <property type="term" value="F:electron transfer activity"/>
    <property type="evidence" value="ECO:0007669"/>
    <property type="project" value="InterPro"/>
</dbReference>
<dbReference type="InterPro" id="IPR009056">
    <property type="entry name" value="Cyt_c-like_dom"/>
</dbReference>
<dbReference type="InterPro" id="IPR011444">
    <property type="entry name" value="DUF1549"/>
</dbReference>
<sequence precursor="true">MTSFVEKLRWKFLALLLAAGSLVKANAADEPINFHTQVVPILQSTCIKCHTGREAKGGLRMETREQLMAGGDSGAVVTVGSGEKSLLWQLAAGKEADRIMPAQGPRLTEEQLAIVKRWIDEGATWEEGFRFKSTEPKPLPPRIVELPPMPSGIAGDHPIDRILGHYLESHGIEQSQLVDDRMYLRRVSMDLVGELPSEELAATFLADKAADKRAKLVAQLLADRQAYAEHWLSFWNDHLRNAYRGTGFIDGGRKQITTWLYQALVDNKPYDKFVHELISPVPGSEGFSTGIVWRGTVNASQRPEMQAAQNIGQVFLGTNLKCASCHDSFVNHWKLTDAYGLAAVFAEKDLEIHRCDKPTGETATPGFVYPQLGAISSQLPRAERMKQLADLMVHPENGRLARVMVNRLWSQLMGRGIVEPLDDLDQDPWSSDLLDWLAVDLANHGYDLKHTLALICTSRAYQMPAVDAPKAEEAEYLFRGPIVRRMSAEQFVDAAAVLTASRPAKPAIDLPVVNDDGAKPADIKFAGRWIWNDRLAVDAAEGGRIYLRKTFELKSAVKRAFAVVSCDNQFELFVGGKKVASGNVWNEPTVVEITRDLAVGSNTVAAIAINWPDVEGNNGTEIKGKNPAGFVASLAIELDSGKWLNIGSDPSWLVASAKPEGDWTSPSYDDKGWSKAAQVAPIDGVPWRLANTLQERAQQVAGTRAFAQVRAAVVNDDALMRALGRPNREQVVTRRDSVATTLQALELTNGSTLDDMLTRGAKHWLTQEKTSPEMLVTRIYEQAVGRAPTTSEREIAVTVMGNQPDVNGVKDLLWIVLMLPEFQLVY</sequence>
<keyword evidence="8" id="KW-1185">Reference proteome</keyword>
<feature type="domain" description="Cytochrome c" evidence="6">
    <location>
        <begin position="25"/>
        <end position="123"/>
    </location>
</feature>
<name>D2QWN9_PIRSD</name>
<dbReference type="InterPro" id="IPR008979">
    <property type="entry name" value="Galactose-bd-like_sf"/>
</dbReference>
<protein>
    <recommendedName>
        <fullName evidence="6">Cytochrome c domain-containing protein</fullName>
    </recommendedName>
</protein>
<dbReference type="InterPro" id="IPR011429">
    <property type="entry name" value="Cyt_c_Planctomycete-type"/>
</dbReference>
<keyword evidence="3 4" id="KW-0408">Iron</keyword>
<organism evidence="7 8">
    <name type="scientific">Pirellula staleyi (strain ATCC 27377 / DSM 6068 / ICPB 4128)</name>
    <name type="common">Pirella staleyi</name>
    <dbReference type="NCBI Taxonomy" id="530564"/>
    <lineage>
        <taxon>Bacteria</taxon>
        <taxon>Pseudomonadati</taxon>
        <taxon>Planctomycetota</taxon>
        <taxon>Planctomycetia</taxon>
        <taxon>Pirellulales</taxon>
        <taxon>Pirellulaceae</taxon>
        <taxon>Pirellula</taxon>
    </lineage>
</organism>
<dbReference type="Gene3D" id="2.60.120.260">
    <property type="entry name" value="Galactose-binding domain-like"/>
    <property type="match status" value="1"/>
</dbReference>
<dbReference type="HOGENOM" id="CLU_005632_2_0_0"/>
<dbReference type="STRING" id="530564.Psta_3178"/>
<dbReference type="OrthoDB" id="127107at2"/>
<dbReference type="PANTHER" id="PTHR35889:SF3">
    <property type="entry name" value="F-BOX DOMAIN-CONTAINING PROTEIN"/>
    <property type="match status" value="1"/>
</dbReference>
<proteinExistence type="predicted"/>
<dbReference type="AlphaFoldDB" id="D2QWN9"/>
<evidence type="ECO:0000259" key="6">
    <source>
        <dbReference type="PROSITE" id="PS51007"/>
    </source>
</evidence>
<dbReference type="EMBL" id="CP001848">
    <property type="protein sequence ID" value="ADB17842.1"/>
    <property type="molecule type" value="Genomic_DNA"/>
</dbReference>
<dbReference type="SUPFAM" id="SSF49785">
    <property type="entry name" value="Galactose-binding domain-like"/>
    <property type="match status" value="1"/>
</dbReference>
<dbReference type="GO" id="GO:0046872">
    <property type="term" value="F:metal ion binding"/>
    <property type="evidence" value="ECO:0007669"/>
    <property type="project" value="UniProtKB-KW"/>
</dbReference>
<dbReference type="KEGG" id="psl:Psta_3178"/>
<dbReference type="Pfam" id="PF07583">
    <property type="entry name" value="PSCyt2"/>
    <property type="match status" value="1"/>
</dbReference>
<dbReference type="eggNOG" id="COG2010">
    <property type="taxonomic scope" value="Bacteria"/>
</dbReference>
<dbReference type="PROSITE" id="PS51007">
    <property type="entry name" value="CYTC"/>
    <property type="match status" value="2"/>
</dbReference>
<gene>
    <name evidence="7" type="ordered locus">Psta_3178</name>
</gene>
<evidence type="ECO:0000256" key="1">
    <source>
        <dbReference type="ARBA" id="ARBA00022617"/>
    </source>
</evidence>
<evidence type="ECO:0000313" key="8">
    <source>
        <dbReference type="Proteomes" id="UP000001887"/>
    </source>
</evidence>
<evidence type="ECO:0000256" key="3">
    <source>
        <dbReference type="ARBA" id="ARBA00023004"/>
    </source>
</evidence>
<dbReference type="InterPro" id="IPR036909">
    <property type="entry name" value="Cyt_c-like_dom_sf"/>
</dbReference>
<accession>D2QWN9</accession>
<feature type="chain" id="PRO_5003036043" description="Cytochrome c domain-containing protein" evidence="5">
    <location>
        <begin position="28"/>
        <end position="826"/>
    </location>
</feature>
<keyword evidence="1 4" id="KW-0349">Heme</keyword>
<evidence type="ECO:0000256" key="2">
    <source>
        <dbReference type="ARBA" id="ARBA00022723"/>
    </source>
</evidence>
<evidence type="ECO:0000256" key="4">
    <source>
        <dbReference type="PROSITE-ProRule" id="PRU00433"/>
    </source>
</evidence>
<dbReference type="Pfam" id="PF07635">
    <property type="entry name" value="PSCyt1"/>
    <property type="match status" value="1"/>
</dbReference>
<evidence type="ECO:0000313" key="7">
    <source>
        <dbReference type="EMBL" id="ADB17842.1"/>
    </source>
</evidence>
<dbReference type="Proteomes" id="UP000001887">
    <property type="component" value="Chromosome"/>
</dbReference>
<keyword evidence="2 4" id="KW-0479">Metal-binding</keyword>